<evidence type="ECO:0000313" key="7">
    <source>
        <dbReference type="Proteomes" id="UP000008312"/>
    </source>
</evidence>
<reference evidence="6" key="1">
    <citation type="submission" date="2010-02" db="EMBL/GenBank/DDBJ databases">
        <title>Sequencing and annotation of the Blastocystis hominis genome.</title>
        <authorList>
            <person name="Wincker P."/>
        </authorList>
    </citation>
    <scope>NUCLEOTIDE SEQUENCE</scope>
    <source>
        <strain evidence="6">Singapore isolate B</strain>
    </source>
</reference>
<dbReference type="OrthoDB" id="193674at2759"/>
<dbReference type="GO" id="GO:0006412">
    <property type="term" value="P:translation"/>
    <property type="evidence" value="ECO:0007669"/>
    <property type="project" value="InterPro"/>
</dbReference>
<sequence>MFSSVRIGASLAPRIIEGLRPFSKAVSQKSIFDTLNKSNIYPVIPAFRREKDGKNYSRFLRKNGAIPGVLYGSDGNGHDERILIAVPASEVDRFTKRLNLALECTLFELDLEGERILCFPRQLSCHPLTDKPENLNFLRMNKKTGTMVQIPIRYYNQTKNREIKLGGFLSTATRYLDVRVKGDVTYVPPFINCNLEKLTHKRAFGVEDLDFDRSKFAPHPKMYKRVFASISGKVKGVEEPTEEEASKSIWIVC</sequence>
<dbReference type="InterPro" id="IPR020930">
    <property type="entry name" value="Ribosomal_uL5_bac-type"/>
</dbReference>
<accession>D8M5D6</accession>
<dbReference type="CDD" id="cd00495">
    <property type="entry name" value="Ribosomal_L25_TL5_CTC"/>
    <property type="match status" value="1"/>
</dbReference>
<evidence type="ECO:0000256" key="2">
    <source>
        <dbReference type="ARBA" id="ARBA00022884"/>
    </source>
</evidence>
<gene>
    <name evidence="6" type="ORF">GSBLH_T00003173001</name>
</gene>
<dbReference type="PANTHER" id="PTHR33284:SF1">
    <property type="entry name" value="RIBOSOMAL PROTEIN L25_GLN-TRNA SYNTHETASE, ANTI-CODON-BINDING DOMAIN-CONTAINING PROTEIN"/>
    <property type="match status" value="1"/>
</dbReference>
<dbReference type="InterPro" id="IPR011035">
    <property type="entry name" value="Ribosomal_bL25/Gln-tRNA_synth"/>
</dbReference>
<dbReference type="GO" id="GO:0022625">
    <property type="term" value="C:cytosolic large ribosomal subunit"/>
    <property type="evidence" value="ECO:0007669"/>
    <property type="project" value="TreeGrafter"/>
</dbReference>
<feature type="domain" description="Large ribosomal subunit protein bL25 L25" evidence="5">
    <location>
        <begin position="46"/>
        <end position="137"/>
    </location>
</feature>
<evidence type="ECO:0000259" key="5">
    <source>
        <dbReference type="Pfam" id="PF01386"/>
    </source>
</evidence>
<dbReference type="InterPro" id="IPR020056">
    <property type="entry name" value="Rbsml_bL25/Gln-tRNA_synth_N"/>
</dbReference>
<keyword evidence="7" id="KW-1185">Reference proteome</keyword>
<dbReference type="EMBL" id="FN668658">
    <property type="protein sequence ID" value="CBK23275.2"/>
    <property type="molecule type" value="Genomic_DNA"/>
</dbReference>
<dbReference type="RefSeq" id="XP_012897323.1">
    <property type="nucleotide sequence ID" value="XM_013041869.1"/>
</dbReference>
<dbReference type="GeneID" id="24920286"/>
<keyword evidence="2" id="KW-0694">RNA-binding</keyword>
<dbReference type="InParanoid" id="D8M5D6"/>
<proteinExistence type="predicted"/>
<dbReference type="GO" id="GO:0008097">
    <property type="term" value="F:5S rRNA binding"/>
    <property type="evidence" value="ECO:0007669"/>
    <property type="project" value="TreeGrafter"/>
</dbReference>
<dbReference type="SUPFAM" id="SSF50715">
    <property type="entry name" value="Ribosomal protein L25-like"/>
    <property type="match status" value="1"/>
</dbReference>
<keyword evidence="1" id="KW-0699">rRNA-binding</keyword>
<evidence type="ECO:0000256" key="3">
    <source>
        <dbReference type="ARBA" id="ARBA00022980"/>
    </source>
</evidence>
<dbReference type="AlphaFoldDB" id="D8M5D6"/>
<dbReference type="GO" id="GO:0003735">
    <property type="term" value="F:structural constituent of ribosome"/>
    <property type="evidence" value="ECO:0007669"/>
    <property type="project" value="InterPro"/>
</dbReference>
<evidence type="ECO:0000256" key="1">
    <source>
        <dbReference type="ARBA" id="ARBA00022730"/>
    </source>
</evidence>
<protein>
    <submittedName>
        <fullName evidence="6">Ribosomal protein L25</fullName>
    </submittedName>
</protein>
<dbReference type="PANTHER" id="PTHR33284">
    <property type="entry name" value="RIBOSOMAL PROTEIN L25/GLN-TRNA SYNTHETASE, ANTI-CODON-BINDING DOMAIN-CONTAINING PROTEIN"/>
    <property type="match status" value="1"/>
</dbReference>
<keyword evidence="3 6" id="KW-0689">Ribosomal protein</keyword>
<dbReference type="InterPro" id="IPR029751">
    <property type="entry name" value="Ribosomal_L25_dom"/>
</dbReference>
<organism evidence="6">
    <name type="scientific">Blastocystis hominis</name>
    <dbReference type="NCBI Taxonomy" id="12968"/>
    <lineage>
        <taxon>Eukaryota</taxon>
        <taxon>Sar</taxon>
        <taxon>Stramenopiles</taxon>
        <taxon>Bigyra</taxon>
        <taxon>Opalozoa</taxon>
        <taxon>Opalinata</taxon>
        <taxon>Blastocystidae</taxon>
        <taxon>Blastocystis</taxon>
    </lineage>
</organism>
<dbReference type="Proteomes" id="UP000008312">
    <property type="component" value="Unassembled WGS sequence"/>
</dbReference>
<evidence type="ECO:0000256" key="4">
    <source>
        <dbReference type="ARBA" id="ARBA00023274"/>
    </source>
</evidence>
<dbReference type="Gene3D" id="2.40.240.10">
    <property type="entry name" value="Ribosomal Protein L25, Chain P"/>
    <property type="match status" value="1"/>
</dbReference>
<dbReference type="Pfam" id="PF01386">
    <property type="entry name" value="Ribosomal_L25p"/>
    <property type="match status" value="1"/>
</dbReference>
<name>D8M5D6_BLAHO</name>
<keyword evidence="4" id="KW-0687">Ribonucleoprotein</keyword>
<evidence type="ECO:0000313" key="6">
    <source>
        <dbReference type="EMBL" id="CBK23275.2"/>
    </source>
</evidence>